<comment type="similarity">
    <text evidence="1">Belongs to the TolB family.</text>
</comment>
<proteinExistence type="inferred from homology"/>
<dbReference type="Gene3D" id="2.120.10.30">
    <property type="entry name" value="TolB, C-terminal domain"/>
    <property type="match status" value="2"/>
</dbReference>
<organism evidence="3 4">
    <name type="scientific">Streptomyces camelliae</name>
    <dbReference type="NCBI Taxonomy" id="3004093"/>
    <lineage>
        <taxon>Bacteria</taxon>
        <taxon>Bacillati</taxon>
        <taxon>Actinomycetota</taxon>
        <taxon>Actinomycetes</taxon>
        <taxon>Kitasatosporales</taxon>
        <taxon>Streptomycetaceae</taxon>
        <taxon>Streptomyces</taxon>
    </lineage>
</organism>
<dbReference type="InterPro" id="IPR011659">
    <property type="entry name" value="WD40"/>
</dbReference>
<dbReference type="Pfam" id="PF07676">
    <property type="entry name" value="PD40"/>
    <property type="match status" value="3"/>
</dbReference>
<dbReference type="PANTHER" id="PTHR36842">
    <property type="entry name" value="PROTEIN TOLB HOMOLOG"/>
    <property type="match status" value="1"/>
</dbReference>
<gene>
    <name evidence="3" type="ORF">O1G22_22015</name>
</gene>
<feature type="chain" id="PRO_5045858679" description="WD40 repeat protein" evidence="2">
    <location>
        <begin position="27"/>
        <end position="314"/>
    </location>
</feature>
<accession>A0ABY7P6K9</accession>
<feature type="signal peptide" evidence="2">
    <location>
        <begin position="1"/>
        <end position="26"/>
    </location>
</feature>
<dbReference type="InterPro" id="IPR011042">
    <property type="entry name" value="6-blade_b-propeller_TolB-like"/>
</dbReference>
<dbReference type="PANTHER" id="PTHR36842:SF1">
    <property type="entry name" value="PROTEIN TOLB"/>
    <property type="match status" value="1"/>
</dbReference>
<dbReference type="RefSeq" id="WP_270082899.1">
    <property type="nucleotide sequence ID" value="NZ_CP115300.1"/>
</dbReference>
<name>A0ABY7P6K9_9ACTN</name>
<evidence type="ECO:0008006" key="5">
    <source>
        <dbReference type="Google" id="ProtNLM"/>
    </source>
</evidence>
<evidence type="ECO:0000256" key="2">
    <source>
        <dbReference type="SAM" id="SignalP"/>
    </source>
</evidence>
<evidence type="ECO:0000313" key="3">
    <source>
        <dbReference type="EMBL" id="WBO65312.1"/>
    </source>
</evidence>
<dbReference type="SUPFAM" id="SSF82171">
    <property type="entry name" value="DPP6 N-terminal domain-like"/>
    <property type="match status" value="1"/>
</dbReference>
<evidence type="ECO:0000313" key="4">
    <source>
        <dbReference type="Proteomes" id="UP001212326"/>
    </source>
</evidence>
<dbReference type="Proteomes" id="UP001212326">
    <property type="component" value="Chromosome"/>
</dbReference>
<sequence>MRFRHGVLTVTLAIATALPLAGTAVADGSHGPGLLTATDYSTGTPNMVALNPVAGTVTTVYAQGATDGVVSPDGSQVAYIHPESTCIPQPEGGCAYAQDLMVAGADGSNPHVLVAGIQPETNNAPYVAHPHWSPDGQRIVFDSPRGLEWVNTDGTGEQTLAVGMRGTFSPDGRSLAFLQTTEYQAADGSWQYGTDVYVMDTTTLEARELTTSHDVWASPADWSPDGTRLAYTTQYGVHSVDVATGAVTDLNSGWTTPLSSDQNAVYSPDGTKIAFEGHDDFTGDNATYVMNATDGSGLQRLTDRPVLLTDWRTE</sequence>
<dbReference type="EMBL" id="CP115300">
    <property type="protein sequence ID" value="WBO65312.1"/>
    <property type="molecule type" value="Genomic_DNA"/>
</dbReference>
<protein>
    <recommendedName>
        <fullName evidence="5">WD40 repeat protein</fullName>
    </recommendedName>
</protein>
<keyword evidence="2" id="KW-0732">Signal</keyword>
<keyword evidence="4" id="KW-1185">Reference proteome</keyword>
<reference evidence="3 4" key="1">
    <citation type="submission" date="2022-12" db="EMBL/GenBank/DDBJ databases">
        <authorList>
            <person name="Mo P."/>
        </authorList>
    </citation>
    <scope>NUCLEOTIDE SEQUENCE [LARGE SCALE GENOMIC DNA]</scope>
    <source>
        <strain evidence="3 4">HUAS 2-6</strain>
    </source>
</reference>
<evidence type="ECO:0000256" key="1">
    <source>
        <dbReference type="ARBA" id="ARBA00009820"/>
    </source>
</evidence>